<dbReference type="InterPro" id="IPR017850">
    <property type="entry name" value="Alkaline_phosphatase_core_sf"/>
</dbReference>
<feature type="domain" description="N-sulphoglucosamine sulphohydrolase C-terminal" evidence="1">
    <location>
        <begin position="117"/>
        <end position="170"/>
    </location>
</feature>
<dbReference type="EMBL" id="JADOGI010000008">
    <property type="protein sequence ID" value="MBF8185020.1"/>
    <property type="molecule type" value="Genomic_DNA"/>
</dbReference>
<dbReference type="InterPro" id="IPR032506">
    <property type="entry name" value="SGSH_C"/>
</dbReference>
<dbReference type="Proteomes" id="UP000605361">
    <property type="component" value="Unassembled WGS sequence"/>
</dbReference>
<dbReference type="SUPFAM" id="SSF53649">
    <property type="entry name" value="Alkaline phosphatase-like"/>
    <property type="match status" value="1"/>
</dbReference>
<dbReference type="PANTHER" id="PTHR43108:SF8">
    <property type="entry name" value="SD21168P"/>
    <property type="match status" value="1"/>
</dbReference>
<organism evidence="2 3">
    <name type="scientific">Nonomuraea cypriaca</name>
    <dbReference type="NCBI Taxonomy" id="1187855"/>
    <lineage>
        <taxon>Bacteria</taxon>
        <taxon>Bacillati</taxon>
        <taxon>Actinomycetota</taxon>
        <taxon>Actinomycetes</taxon>
        <taxon>Streptosporangiales</taxon>
        <taxon>Streptosporangiaceae</taxon>
        <taxon>Nonomuraea</taxon>
    </lineage>
</organism>
<dbReference type="AlphaFoldDB" id="A0A931A7X6"/>
<sequence>MPLYVRGPGLPAGRTSRELVNNTDLAATIADAAGVRPGLAVDGRSLLPYARDPEKTSLRPVLHEAGNGALPTVAAETSAKDDPSGAAAARGDLDQDFTVAQGRRPPGQGQVLSVAYEAIRTRRYLYVRYVKGERELYDYSVDPHELRSRHEDPAYAEVVEHLDRHLDQLQGCKGTACGRAVPAPPDPR</sequence>
<dbReference type="PANTHER" id="PTHR43108">
    <property type="entry name" value="N-ACETYLGLUCOSAMINE-6-SULFATASE FAMILY MEMBER"/>
    <property type="match status" value="1"/>
</dbReference>
<evidence type="ECO:0000259" key="1">
    <source>
        <dbReference type="Pfam" id="PF16347"/>
    </source>
</evidence>
<name>A0A931A7X6_9ACTN</name>
<protein>
    <submittedName>
        <fullName evidence="2">DUF4976 domain-containing protein</fullName>
    </submittedName>
</protein>
<gene>
    <name evidence="2" type="ORF">ITP53_04560</name>
</gene>
<dbReference type="Gene3D" id="3.40.720.10">
    <property type="entry name" value="Alkaline Phosphatase, subunit A"/>
    <property type="match status" value="1"/>
</dbReference>
<dbReference type="Pfam" id="PF16347">
    <property type="entry name" value="SGSH_C"/>
    <property type="match status" value="1"/>
</dbReference>
<evidence type="ECO:0000313" key="2">
    <source>
        <dbReference type="EMBL" id="MBF8185020.1"/>
    </source>
</evidence>
<proteinExistence type="predicted"/>
<reference evidence="2" key="1">
    <citation type="submission" date="2020-11" db="EMBL/GenBank/DDBJ databases">
        <title>Whole-genome analyses of Nonomuraea sp. K274.</title>
        <authorList>
            <person name="Veyisoglu A."/>
        </authorList>
    </citation>
    <scope>NUCLEOTIDE SEQUENCE</scope>
    <source>
        <strain evidence="2">K274</strain>
    </source>
</reference>
<keyword evidence="3" id="KW-1185">Reference proteome</keyword>
<accession>A0A931A7X6</accession>
<comment type="caution">
    <text evidence="2">The sequence shown here is derived from an EMBL/GenBank/DDBJ whole genome shotgun (WGS) entry which is preliminary data.</text>
</comment>
<evidence type="ECO:0000313" key="3">
    <source>
        <dbReference type="Proteomes" id="UP000605361"/>
    </source>
</evidence>